<evidence type="ECO:0000256" key="2">
    <source>
        <dbReference type="ARBA" id="ARBA00007935"/>
    </source>
</evidence>
<evidence type="ECO:0000256" key="8">
    <source>
        <dbReference type="SAM" id="Phobius"/>
    </source>
</evidence>
<feature type="transmembrane region" description="Helical" evidence="8">
    <location>
        <begin position="223"/>
        <end position="251"/>
    </location>
</feature>
<name>A0A132BTA5_9RHOB</name>
<dbReference type="Pfam" id="PF01032">
    <property type="entry name" value="FecCD"/>
    <property type="match status" value="1"/>
</dbReference>
<comment type="subcellular location">
    <subcellularLocation>
        <location evidence="1">Cell membrane</location>
        <topology evidence="1">Multi-pass membrane protein</topology>
    </subcellularLocation>
</comment>
<dbReference type="CDD" id="cd06550">
    <property type="entry name" value="TM_ABC_iron-siderophores_like"/>
    <property type="match status" value="1"/>
</dbReference>
<dbReference type="GO" id="GO:0005886">
    <property type="term" value="C:plasma membrane"/>
    <property type="evidence" value="ECO:0007669"/>
    <property type="project" value="UniProtKB-SubCell"/>
</dbReference>
<evidence type="ECO:0000256" key="5">
    <source>
        <dbReference type="ARBA" id="ARBA00022692"/>
    </source>
</evidence>
<evidence type="ECO:0000256" key="6">
    <source>
        <dbReference type="ARBA" id="ARBA00022989"/>
    </source>
</evidence>
<dbReference type="SUPFAM" id="SSF81345">
    <property type="entry name" value="ABC transporter involved in vitamin B12 uptake, BtuC"/>
    <property type="match status" value="1"/>
</dbReference>
<comment type="similarity">
    <text evidence="2">Belongs to the binding-protein-dependent transport system permease family. FecCD subfamily.</text>
</comment>
<evidence type="ECO:0000256" key="3">
    <source>
        <dbReference type="ARBA" id="ARBA00022448"/>
    </source>
</evidence>
<dbReference type="GO" id="GO:0022857">
    <property type="term" value="F:transmembrane transporter activity"/>
    <property type="evidence" value="ECO:0007669"/>
    <property type="project" value="InterPro"/>
</dbReference>
<proteinExistence type="inferred from homology"/>
<dbReference type="PATRIC" id="fig|1768241.3.peg.3657"/>
<feature type="transmembrane region" description="Helical" evidence="8">
    <location>
        <begin position="180"/>
        <end position="203"/>
    </location>
</feature>
<keyword evidence="5 8" id="KW-0812">Transmembrane</keyword>
<dbReference type="GO" id="GO:0033214">
    <property type="term" value="P:siderophore-iron import into cell"/>
    <property type="evidence" value="ECO:0007669"/>
    <property type="project" value="TreeGrafter"/>
</dbReference>
<dbReference type="PANTHER" id="PTHR30472">
    <property type="entry name" value="FERRIC ENTEROBACTIN TRANSPORT SYSTEM PERMEASE PROTEIN"/>
    <property type="match status" value="1"/>
</dbReference>
<dbReference type="InterPro" id="IPR000522">
    <property type="entry name" value="ABC_transptr_permease_BtuC"/>
</dbReference>
<feature type="transmembrane region" description="Helical" evidence="8">
    <location>
        <begin position="263"/>
        <end position="284"/>
    </location>
</feature>
<dbReference type="InterPro" id="IPR037294">
    <property type="entry name" value="ABC_BtuC-like"/>
</dbReference>
<dbReference type="RefSeq" id="WP_068246683.1">
    <property type="nucleotide sequence ID" value="NZ_LPUY01000092.1"/>
</dbReference>
<keyword evidence="10" id="KW-1185">Reference proteome</keyword>
<dbReference type="Proteomes" id="UP000068382">
    <property type="component" value="Unassembled WGS sequence"/>
</dbReference>
<dbReference type="PANTHER" id="PTHR30472:SF27">
    <property type="entry name" value="PETROBACTIN IMPORT SYSTEM PERMEASE PROTEIN YCLN"/>
    <property type="match status" value="1"/>
</dbReference>
<dbReference type="Gene3D" id="1.10.3470.10">
    <property type="entry name" value="ABC transporter involved in vitamin B12 uptake, BtuC"/>
    <property type="match status" value="1"/>
</dbReference>
<feature type="transmembrane region" description="Helical" evidence="8">
    <location>
        <begin position="132"/>
        <end position="154"/>
    </location>
</feature>
<evidence type="ECO:0000256" key="1">
    <source>
        <dbReference type="ARBA" id="ARBA00004651"/>
    </source>
</evidence>
<feature type="transmembrane region" description="Helical" evidence="8">
    <location>
        <begin position="89"/>
        <end position="120"/>
    </location>
</feature>
<reference evidence="9 10" key="1">
    <citation type="submission" date="2015-12" db="EMBL/GenBank/DDBJ databases">
        <title>Genome sequence of the marine Rhodobacteraceae strain O3.65, Candidatus Tritonibacter horizontis.</title>
        <authorList>
            <person name="Poehlein A."/>
            <person name="Giebel H.A."/>
            <person name="Voget S."/>
            <person name="Brinkhoff T."/>
        </authorList>
    </citation>
    <scope>NUCLEOTIDE SEQUENCE [LARGE SCALE GENOMIC DNA]</scope>
    <source>
        <strain evidence="9 10">O3.65</strain>
    </source>
</reference>
<feature type="transmembrane region" description="Helical" evidence="8">
    <location>
        <begin position="45"/>
        <end position="68"/>
    </location>
</feature>
<feature type="transmembrane region" description="Helical" evidence="8">
    <location>
        <begin position="290"/>
        <end position="309"/>
    </location>
</feature>
<evidence type="ECO:0000256" key="4">
    <source>
        <dbReference type="ARBA" id="ARBA00022475"/>
    </source>
</evidence>
<gene>
    <name evidence="9" type="primary">hmuU_3</name>
    <name evidence="9" type="ORF">TRIHO_35040</name>
</gene>
<dbReference type="EMBL" id="LPUY01000092">
    <property type="protein sequence ID" value="KUP91619.1"/>
    <property type="molecule type" value="Genomic_DNA"/>
</dbReference>
<keyword evidence="7 8" id="KW-0472">Membrane</keyword>
<keyword evidence="4" id="KW-1003">Cell membrane</keyword>
<keyword evidence="3" id="KW-0813">Transport</keyword>
<keyword evidence="6 8" id="KW-1133">Transmembrane helix</keyword>
<sequence length="316" mass="33373">MKRVMIGLFALGVLFVGSLFVGATPISPADLVTQDAWRLLWDSRLPRACAVVLSGASLAIAGQIMQLISRNRFVEPMTAGTGQSAMLGLLLVSVLLPGAVIGVKMALSALAALLGSIGFFAITRRLPPEEPLLVPLVGIVYGGVIGSAAIYVGFQLDMLQYIDIWLTGEFSGTMRGRYELLWIAGLVALLSYLVADQLSILSLGETVSLNLGLNYRQVVLCGLVVISIVIGLTVVTVGAIPFVGLVVPNLVSRTVGDNLRRNLPLTGLAGAGLVLASDIFARLVVHPFEVPVATVIGVIGAAVFLWMLYGRQQHVS</sequence>
<evidence type="ECO:0000256" key="7">
    <source>
        <dbReference type="ARBA" id="ARBA00023136"/>
    </source>
</evidence>
<protein>
    <submittedName>
        <fullName evidence="9">Hemin transport system permease protein HmuU</fullName>
    </submittedName>
</protein>
<comment type="caution">
    <text evidence="9">The sequence shown here is derived from an EMBL/GenBank/DDBJ whole genome shotgun (WGS) entry which is preliminary data.</text>
</comment>
<organism evidence="9 10">
    <name type="scientific">Tritonibacter horizontis</name>
    <dbReference type="NCBI Taxonomy" id="1768241"/>
    <lineage>
        <taxon>Bacteria</taxon>
        <taxon>Pseudomonadati</taxon>
        <taxon>Pseudomonadota</taxon>
        <taxon>Alphaproteobacteria</taxon>
        <taxon>Rhodobacterales</taxon>
        <taxon>Paracoccaceae</taxon>
        <taxon>Tritonibacter</taxon>
    </lineage>
</organism>
<evidence type="ECO:0000313" key="10">
    <source>
        <dbReference type="Proteomes" id="UP000068382"/>
    </source>
</evidence>
<dbReference type="AlphaFoldDB" id="A0A132BTA5"/>
<evidence type="ECO:0000313" key="9">
    <source>
        <dbReference type="EMBL" id="KUP91619.1"/>
    </source>
</evidence>
<accession>A0A132BTA5</accession>
<dbReference type="OrthoDB" id="9811975at2"/>